<proteinExistence type="predicted"/>
<dbReference type="EMBL" id="CP031308">
    <property type="protein sequence ID" value="QCC56969.1"/>
    <property type="molecule type" value="Genomic_DNA"/>
</dbReference>
<dbReference type="AlphaFoldDB" id="A0A4D6HSN5"/>
<dbReference type="Proteomes" id="UP000296822">
    <property type="component" value="Plasmid unnamed3"/>
</dbReference>
<protein>
    <submittedName>
        <fullName evidence="1">DUF4238 domain-containing protein</fullName>
    </submittedName>
</protein>
<sequence>MPERKNQHYVPQFYLDAWATDEMVDTLVLESGDVFNQHLTEVCARNYFYGNPVVEGELANLEGYHSQYLTRHLQLSRSEV</sequence>
<keyword evidence="1" id="KW-0614">Plasmid</keyword>
<dbReference type="InterPro" id="IPR025332">
    <property type="entry name" value="DUF4238"/>
</dbReference>
<dbReference type="Pfam" id="PF14022">
    <property type="entry name" value="DUF4238"/>
    <property type="match status" value="1"/>
</dbReference>
<accession>A0A4D6HSN5</accession>
<name>A0A4D6HSN5_9EURY</name>
<organism evidence="1 2">
    <name type="scientific">Natronorubrum bangense</name>
    <dbReference type="NCBI Taxonomy" id="61858"/>
    <lineage>
        <taxon>Archaea</taxon>
        <taxon>Methanobacteriati</taxon>
        <taxon>Methanobacteriota</taxon>
        <taxon>Stenosarchaea group</taxon>
        <taxon>Halobacteria</taxon>
        <taxon>Halobacteriales</taxon>
        <taxon>Natrialbaceae</taxon>
        <taxon>Natronorubrum</taxon>
    </lineage>
</organism>
<reference evidence="1 2" key="1">
    <citation type="journal article" date="2019" name="Nat. Commun.">
        <title>A new type of DNA phosphorothioation-based antiviral system in archaea.</title>
        <authorList>
            <person name="Xiong L."/>
            <person name="Liu S."/>
            <person name="Chen S."/>
            <person name="Xiao Y."/>
            <person name="Zhu B."/>
            <person name="Gao Y."/>
            <person name="Zhang Y."/>
            <person name="Chen B."/>
            <person name="Luo J."/>
            <person name="Deng Z."/>
            <person name="Chen X."/>
            <person name="Wang L."/>
            <person name="Chen S."/>
        </authorList>
    </citation>
    <scope>NUCLEOTIDE SEQUENCE [LARGE SCALE GENOMIC DNA]</scope>
    <source>
        <strain evidence="1 2">JCM 10635</strain>
        <plasmid evidence="1 2">unnamed3</plasmid>
    </source>
</reference>
<dbReference type="KEGG" id="nbg:DV706_20780"/>
<evidence type="ECO:0000313" key="1">
    <source>
        <dbReference type="EMBL" id="QCC56969.1"/>
    </source>
</evidence>
<gene>
    <name evidence="1" type="ORF">DV706_20780</name>
</gene>
<evidence type="ECO:0000313" key="2">
    <source>
        <dbReference type="Proteomes" id="UP000296822"/>
    </source>
</evidence>
<geneLocation type="plasmid" evidence="1 2">
    <name>unnamed3</name>
</geneLocation>